<name>A0ABN3WB35_STRTU</name>
<dbReference type="EMBL" id="BAAAXZ010000001">
    <property type="protein sequence ID" value="GAA2908026.1"/>
    <property type="molecule type" value="Genomic_DNA"/>
</dbReference>
<dbReference type="Pfam" id="PF12697">
    <property type="entry name" value="Abhydrolase_6"/>
    <property type="match status" value="1"/>
</dbReference>
<evidence type="ECO:0000313" key="3">
    <source>
        <dbReference type="Proteomes" id="UP001501102"/>
    </source>
</evidence>
<dbReference type="SUPFAM" id="SSF53474">
    <property type="entry name" value="alpha/beta-Hydrolases"/>
    <property type="match status" value="1"/>
</dbReference>
<sequence>MFCRTQEPGLWTTGPDDGYPLVLVHGIRLSAHMWGPVAARLPRTYRITACDLPGHGALDDRRFTLDGAVEQVAVAAAEATAATGRKPVVVGTSLGGVAALAYGAHWHDAAAGLFVHGATLRTNGPLLTLHRTAALMQRRLGVRGAHWLSAQVMRRALPAESYRAVMAGGLSPHGFTEAIDVLRRQDMLSVAARVTTPVVFANGLDDPLLRLQERQFLDRVRSAGTPALLVHVPGPHLLPLTDPGTYGQVLERAYAELMAMAGDVA</sequence>
<dbReference type="Proteomes" id="UP001501102">
    <property type="component" value="Unassembled WGS sequence"/>
</dbReference>
<reference evidence="2 3" key="1">
    <citation type="journal article" date="2019" name="Int. J. Syst. Evol. Microbiol.">
        <title>The Global Catalogue of Microorganisms (GCM) 10K type strain sequencing project: providing services to taxonomists for standard genome sequencing and annotation.</title>
        <authorList>
            <consortium name="The Broad Institute Genomics Platform"/>
            <consortium name="The Broad Institute Genome Sequencing Center for Infectious Disease"/>
            <person name="Wu L."/>
            <person name="Ma J."/>
        </authorList>
    </citation>
    <scope>NUCLEOTIDE SEQUENCE [LARGE SCALE GENOMIC DNA]</scope>
    <source>
        <strain evidence="2 3">JCM 4087</strain>
    </source>
</reference>
<dbReference type="InterPro" id="IPR000073">
    <property type="entry name" value="AB_hydrolase_1"/>
</dbReference>
<dbReference type="InterPro" id="IPR029058">
    <property type="entry name" value="AB_hydrolase_fold"/>
</dbReference>
<dbReference type="InterPro" id="IPR050266">
    <property type="entry name" value="AB_hydrolase_sf"/>
</dbReference>
<accession>A0ABN3WB35</accession>
<dbReference type="GO" id="GO:0016787">
    <property type="term" value="F:hydrolase activity"/>
    <property type="evidence" value="ECO:0007669"/>
    <property type="project" value="UniProtKB-KW"/>
</dbReference>
<dbReference type="Gene3D" id="3.40.50.1820">
    <property type="entry name" value="alpha/beta hydrolase"/>
    <property type="match status" value="1"/>
</dbReference>
<gene>
    <name evidence="2" type="ORF">GCM10020221_00180</name>
</gene>
<protein>
    <submittedName>
        <fullName evidence="2">Alpha/beta hydrolase</fullName>
    </submittedName>
</protein>
<comment type="caution">
    <text evidence="2">The sequence shown here is derived from an EMBL/GenBank/DDBJ whole genome shotgun (WGS) entry which is preliminary data.</text>
</comment>
<dbReference type="PANTHER" id="PTHR43798">
    <property type="entry name" value="MONOACYLGLYCEROL LIPASE"/>
    <property type="match status" value="1"/>
</dbReference>
<dbReference type="RefSeq" id="WP_344960260.1">
    <property type="nucleotide sequence ID" value="NZ_BAAAXZ010000001.1"/>
</dbReference>
<organism evidence="2 3">
    <name type="scientific">Streptomyces thioluteus</name>
    <dbReference type="NCBI Taxonomy" id="66431"/>
    <lineage>
        <taxon>Bacteria</taxon>
        <taxon>Bacillati</taxon>
        <taxon>Actinomycetota</taxon>
        <taxon>Actinomycetes</taxon>
        <taxon>Kitasatosporales</taxon>
        <taxon>Streptomycetaceae</taxon>
        <taxon>Streptomyces</taxon>
    </lineage>
</organism>
<evidence type="ECO:0000313" key="2">
    <source>
        <dbReference type="EMBL" id="GAA2908026.1"/>
    </source>
</evidence>
<evidence type="ECO:0000259" key="1">
    <source>
        <dbReference type="Pfam" id="PF12697"/>
    </source>
</evidence>
<proteinExistence type="predicted"/>
<dbReference type="PRINTS" id="PR00111">
    <property type="entry name" value="ABHYDROLASE"/>
</dbReference>
<feature type="domain" description="AB hydrolase-1" evidence="1">
    <location>
        <begin position="21"/>
        <end position="243"/>
    </location>
</feature>
<keyword evidence="3" id="KW-1185">Reference proteome</keyword>
<keyword evidence="2" id="KW-0378">Hydrolase</keyword>